<evidence type="ECO:0000313" key="2">
    <source>
        <dbReference type="Proteomes" id="UP000692954"/>
    </source>
</evidence>
<name>A0A8S1PZ32_9CILI</name>
<evidence type="ECO:0000313" key="1">
    <source>
        <dbReference type="EMBL" id="CAD8108637.1"/>
    </source>
</evidence>
<organism evidence="1 2">
    <name type="scientific">Paramecium sonneborni</name>
    <dbReference type="NCBI Taxonomy" id="65129"/>
    <lineage>
        <taxon>Eukaryota</taxon>
        <taxon>Sar</taxon>
        <taxon>Alveolata</taxon>
        <taxon>Ciliophora</taxon>
        <taxon>Intramacronucleata</taxon>
        <taxon>Oligohymenophorea</taxon>
        <taxon>Peniculida</taxon>
        <taxon>Parameciidae</taxon>
        <taxon>Paramecium</taxon>
    </lineage>
</organism>
<accession>A0A8S1PZ32</accession>
<sequence length="102" mass="12321">MGCLLEKLQREKLNQLNKVEQLQQPLVENKIQVEKIEPEIFIPVEVIAQANEQRILQLQKKNCSRNFQIEQYERQKKLKKCEEYEIENRKKGAYFLKWSINC</sequence>
<protein>
    <submittedName>
        <fullName evidence="1">Uncharacterized protein</fullName>
    </submittedName>
</protein>
<reference evidence="1" key="1">
    <citation type="submission" date="2021-01" db="EMBL/GenBank/DDBJ databases">
        <authorList>
            <consortium name="Genoscope - CEA"/>
            <person name="William W."/>
        </authorList>
    </citation>
    <scope>NUCLEOTIDE SEQUENCE</scope>
</reference>
<dbReference type="Proteomes" id="UP000692954">
    <property type="component" value="Unassembled WGS sequence"/>
</dbReference>
<proteinExistence type="predicted"/>
<dbReference type="EMBL" id="CAJJDN010000091">
    <property type="protein sequence ID" value="CAD8108637.1"/>
    <property type="molecule type" value="Genomic_DNA"/>
</dbReference>
<keyword evidence="2" id="KW-1185">Reference proteome</keyword>
<gene>
    <name evidence="1" type="ORF">PSON_ATCC_30995.1.T0910172</name>
</gene>
<dbReference type="AlphaFoldDB" id="A0A8S1PZ32"/>
<comment type="caution">
    <text evidence="1">The sequence shown here is derived from an EMBL/GenBank/DDBJ whole genome shotgun (WGS) entry which is preliminary data.</text>
</comment>